<keyword evidence="1" id="KW-1133">Transmembrane helix</keyword>
<dbReference type="AlphaFoldDB" id="A0A5M6ZIC8"/>
<feature type="domain" description="Ryanodine receptor Ryr" evidence="2">
    <location>
        <begin position="540"/>
        <end position="590"/>
    </location>
</feature>
<feature type="transmembrane region" description="Helical" evidence="1">
    <location>
        <begin position="7"/>
        <end position="29"/>
    </location>
</feature>
<feature type="transmembrane region" description="Helical" evidence="1">
    <location>
        <begin position="89"/>
        <end position="110"/>
    </location>
</feature>
<evidence type="ECO:0000313" key="3">
    <source>
        <dbReference type="EMBL" id="KAA5803574.1"/>
    </source>
</evidence>
<organism evidence="3 4">
    <name type="scientific">Alkalicaulis satelles</name>
    <dbReference type="NCBI Taxonomy" id="2609175"/>
    <lineage>
        <taxon>Bacteria</taxon>
        <taxon>Pseudomonadati</taxon>
        <taxon>Pseudomonadota</taxon>
        <taxon>Alphaproteobacteria</taxon>
        <taxon>Maricaulales</taxon>
        <taxon>Maricaulaceae</taxon>
        <taxon>Alkalicaulis</taxon>
    </lineage>
</organism>
<evidence type="ECO:0000313" key="4">
    <source>
        <dbReference type="Proteomes" id="UP000325122"/>
    </source>
</evidence>
<keyword evidence="1" id="KW-0472">Membrane</keyword>
<dbReference type="Gene3D" id="6.20.350.10">
    <property type="match status" value="1"/>
</dbReference>
<keyword evidence="1" id="KW-0812">Transmembrane</keyword>
<keyword evidence="4" id="KW-1185">Reference proteome</keyword>
<protein>
    <recommendedName>
        <fullName evidence="2">Ryanodine receptor Ryr domain-containing protein</fullName>
    </recommendedName>
</protein>
<gene>
    <name evidence="3" type="ORF">F1654_07155</name>
</gene>
<dbReference type="RefSeq" id="WP_150022842.1">
    <property type="nucleotide sequence ID" value="NZ_VWOJ01000002.1"/>
</dbReference>
<proteinExistence type="predicted"/>
<evidence type="ECO:0000256" key="1">
    <source>
        <dbReference type="SAM" id="Phobius"/>
    </source>
</evidence>
<dbReference type="EMBL" id="VWOJ01000002">
    <property type="protein sequence ID" value="KAA5803574.1"/>
    <property type="molecule type" value="Genomic_DNA"/>
</dbReference>
<sequence length="637" mass="70390">MFQFRKAGIFLLIAALAVGGIFVAGWSAWFEHLSGNETVYGEGNVPPQWQIALDAAHSALRAFAVGDEYARLFAASSDGQPPGDWRLEIARFGGIAVFYIAIIFGLLALLSEPLNQIRARLRRGHLAILGETETARNLAEMWLQFSAHHRFARRGVTYHTSTTQSLPGKVLVQPRTKQLSKGAIQESLKGANRIVVAEAHDGMTIESALEIARRVPETPVFAVLSDPWLAQRIRHGLQSGDPDPSGHKERTSKGDLLTAVSLSSSAARSLLQRHPPFAIAMKNSHPRIHALVVGLDGLGEAIILDILNSNLVTQLETPAVTVIDIAAGKRVESFKARHPGLVEHFDFFAIEADVTSLNETCITALEERCRLLPVTATYVATSDTGPALKGAIAIREAALREELFDTPVFLRASEGAGLPQREGGVAFEADCELVSFGTWKEIMHASGILEPVPDRLARDYHAAYLKSETQGQPAADIPWESLDEQSRISNRRAVDHIPAKLASLGFDLDGYLRGQTLTSYSLPAIASHEVLFRNATELVNLARLEHERWMFDRWMNGWRYGVPRNNSAFIHDNLVPFDELDDRFKTFDIRLVYWLSSHIRKTRDGLVRLPDASKPPQEREADVKLVERLFGRGAVPA</sequence>
<dbReference type="InterPro" id="IPR003032">
    <property type="entry name" value="Ryanodine_rcpt"/>
</dbReference>
<accession>A0A5M6ZIC8</accession>
<evidence type="ECO:0000259" key="2">
    <source>
        <dbReference type="Pfam" id="PF02026"/>
    </source>
</evidence>
<dbReference type="Proteomes" id="UP000325122">
    <property type="component" value="Unassembled WGS sequence"/>
</dbReference>
<reference evidence="3 4" key="1">
    <citation type="submission" date="2019-09" db="EMBL/GenBank/DDBJ databases">
        <authorList>
            <person name="Kevbrin V."/>
            <person name="Grouzdev D.S."/>
        </authorList>
    </citation>
    <scope>NUCLEOTIDE SEQUENCE [LARGE SCALE GENOMIC DNA]</scope>
    <source>
        <strain evidence="3 4">G-192</strain>
    </source>
</reference>
<name>A0A5M6ZIC8_9PROT</name>
<comment type="caution">
    <text evidence="3">The sequence shown here is derived from an EMBL/GenBank/DDBJ whole genome shotgun (WGS) entry which is preliminary data.</text>
</comment>
<dbReference type="Pfam" id="PF02026">
    <property type="entry name" value="RyR"/>
    <property type="match status" value="1"/>
</dbReference>